<sequence length="311" mass="36555">MGENIKVTESGRTFFNIRETDFKRQELVAQKARRNITEMFEGPSTSIQSDRQASRSEFVINEDCSFEPTVKKQKMSIENQRPFPFRPRRNAQVNKSILFAKSANLKLLEYKKTNDIIFSFQNYKEERTEVSLQQVPNCSCPFKTKNPSKICMHIVFALLRYFDVDEISMLLHQLAYTNSEVNKLKNSLVEIRTNNESLEQSWILSRKEKLPGKIPNCSGCKTKSILPGDLHICVKRKNSIEKQYPERCYIQILSRFEMLEKYSDLEQLKAIHLCLCGLKRKNIRKRHFKNIFRRHQNPNQICVSNNLKFCL</sequence>
<keyword evidence="4" id="KW-1185">Reference proteome</keyword>
<dbReference type="AlphaFoldDB" id="A0A6J8BS85"/>
<evidence type="ECO:0000259" key="2">
    <source>
        <dbReference type="PROSITE" id="PS50966"/>
    </source>
</evidence>
<evidence type="ECO:0000256" key="1">
    <source>
        <dbReference type="PROSITE-ProRule" id="PRU00325"/>
    </source>
</evidence>
<keyword evidence="1" id="KW-0863">Zinc-finger</keyword>
<reference evidence="3 4" key="1">
    <citation type="submission" date="2020-06" db="EMBL/GenBank/DDBJ databases">
        <authorList>
            <person name="Li R."/>
            <person name="Bekaert M."/>
        </authorList>
    </citation>
    <scope>NUCLEOTIDE SEQUENCE [LARGE SCALE GENOMIC DNA]</scope>
    <source>
        <strain evidence="4">wild</strain>
    </source>
</reference>
<gene>
    <name evidence="3" type="ORF">MCOR_20774</name>
</gene>
<organism evidence="3 4">
    <name type="scientific">Mytilus coruscus</name>
    <name type="common">Sea mussel</name>
    <dbReference type="NCBI Taxonomy" id="42192"/>
    <lineage>
        <taxon>Eukaryota</taxon>
        <taxon>Metazoa</taxon>
        <taxon>Spiralia</taxon>
        <taxon>Lophotrochozoa</taxon>
        <taxon>Mollusca</taxon>
        <taxon>Bivalvia</taxon>
        <taxon>Autobranchia</taxon>
        <taxon>Pteriomorphia</taxon>
        <taxon>Mytilida</taxon>
        <taxon>Mytiloidea</taxon>
        <taxon>Mytilidae</taxon>
        <taxon>Mytilinae</taxon>
        <taxon>Mytilus</taxon>
    </lineage>
</organism>
<evidence type="ECO:0000313" key="3">
    <source>
        <dbReference type="EMBL" id="CAC5385207.1"/>
    </source>
</evidence>
<evidence type="ECO:0000313" key="4">
    <source>
        <dbReference type="Proteomes" id="UP000507470"/>
    </source>
</evidence>
<name>A0A6J8BS85_MYTCO</name>
<dbReference type="PROSITE" id="PS50966">
    <property type="entry name" value="ZF_SWIM"/>
    <property type="match status" value="1"/>
</dbReference>
<accession>A0A6J8BS85</accession>
<dbReference type="InterPro" id="IPR007527">
    <property type="entry name" value="Znf_SWIM"/>
</dbReference>
<keyword evidence="1" id="KW-0862">Zinc</keyword>
<dbReference type="Proteomes" id="UP000507470">
    <property type="component" value="Unassembled WGS sequence"/>
</dbReference>
<feature type="domain" description="SWIM-type" evidence="2">
    <location>
        <begin position="128"/>
        <end position="162"/>
    </location>
</feature>
<dbReference type="EMBL" id="CACVKT020003691">
    <property type="protein sequence ID" value="CAC5385207.1"/>
    <property type="molecule type" value="Genomic_DNA"/>
</dbReference>
<proteinExistence type="predicted"/>
<protein>
    <recommendedName>
        <fullName evidence="2">SWIM-type domain-containing protein</fullName>
    </recommendedName>
</protein>
<dbReference type="GO" id="GO:0008270">
    <property type="term" value="F:zinc ion binding"/>
    <property type="evidence" value="ECO:0007669"/>
    <property type="project" value="UniProtKB-KW"/>
</dbReference>
<keyword evidence="1" id="KW-0479">Metal-binding</keyword>